<proteinExistence type="predicted"/>
<dbReference type="Proteomes" id="UP001190700">
    <property type="component" value="Unassembled WGS sequence"/>
</dbReference>
<evidence type="ECO:0000313" key="3">
    <source>
        <dbReference type="Proteomes" id="UP001190700"/>
    </source>
</evidence>
<comment type="caution">
    <text evidence="2">The sequence shown here is derived from an EMBL/GenBank/DDBJ whole genome shotgun (WGS) entry which is preliminary data.</text>
</comment>
<name>A0AAE0H6T0_9CHLO</name>
<reference evidence="2 3" key="1">
    <citation type="journal article" date="2015" name="Genome Biol. Evol.">
        <title>Comparative Genomics of a Bacterivorous Green Alga Reveals Evolutionary Causalities and Consequences of Phago-Mixotrophic Mode of Nutrition.</title>
        <authorList>
            <person name="Burns J.A."/>
            <person name="Paasch A."/>
            <person name="Narechania A."/>
            <person name="Kim E."/>
        </authorList>
    </citation>
    <scope>NUCLEOTIDE SEQUENCE [LARGE SCALE GENOMIC DNA]</scope>
    <source>
        <strain evidence="2 3">PLY_AMNH</strain>
    </source>
</reference>
<evidence type="ECO:0000313" key="2">
    <source>
        <dbReference type="EMBL" id="KAK3290016.1"/>
    </source>
</evidence>
<dbReference type="AlphaFoldDB" id="A0AAE0H6T0"/>
<gene>
    <name evidence="2" type="ORF">CYMTET_2619</name>
</gene>
<keyword evidence="1" id="KW-0175">Coiled coil</keyword>
<feature type="coiled-coil region" evidence="1">
    <location>
        <begin position="487"/>
        <end position="525"/>
    </location>
</feature>
<evidence type="ECO:0000256" key="1">
    <source>
        <dbReference type="SAM" id="Coils"/>
    </source>
</evidence>
<protein>
    <submittedName>
        <fullName evidence="2">Uncharacterized protein</fullName>
    </submittedName>
</protein>
<keyword evidence="3" id="KW-1185">Reference proteome</keyword>
<organism evidence="2 3">
    <name type="scientific">Cymbomonas tetramitiformis</name>
    <dbReference type="NCBI Taxonomy" id="36881"/>
    <lineage>
        <taxon>Eukaryota</taxon>
        <taxon>Viridiplantae</taxon>
        <taxon>Chlorophyta</taxon>
        <taxon>Pyramimonadophyceae</taxon>
        <taxon>Pyramimonadales</taxon>
        <taxon>Pyramimonadaceae</taxon>
        <taxon>Cymbomonas</taxon>
    </lineage>
</organism>
<accession>A0AAE0H6T0</accession>
<dbReference type="EMBL" id="LGRX02000007">
    <property type="protein sequence ID" value="KAK3290016.1"/>
    <property type="molecule type" value="Genomic_DNA"/>
</dbReference>
<sequence>MAQAEIILHTRDHPCPSDDTNAYCIDGTRLIDDLRRLKTSAKPRPAKNNLLWCACTKTKPNELAVFLSKNFTADWRSHCQIDANTKYVHVTPELAEFVARFATAHDVAEAIKTWVADGCVARNPELAVGRARATGNLGKVADVSVRTVENDGDAGVAVEGSPASNNDRVLIGSHNNISDAPTGDTIANSAVPSFNTTDVADPNAVTTDKSDLFADFAFTANTVKSRKLTTESGLKQTERGTTSTFVDLVNSDATADEIMVDATEPPSLEKVIDTTNTVTNGNADVTAVFDAANAPGAARATVTTLLPSQFEPDATVNENSVATVVLRERSGTEVAADVDVDDAIDSDDDELIHNMQTVPTVAMDDADAAEDVIATPNAARATVTTLPSGQFERNGKWISPAKHAEVALVYQRYSEGDVTLAKDILHRFDEANGTRTQSLVREGQAGADDEWVLHQADAELTRKRAQEEDDERQRTLAKARKLDDYELQEKECNLRRLQLELQQKEKEVEIRVAKLYQELETQKNTDAQELEIRKSKDAHDLRVHQFRDIKSAFESCLDIPGVGEAERGVYRAHIHNAVTEMSGNVSSALAIAPSAAPINVTVNNNNNPTNNTGITTAVQPCEVTPEELTWQHLWKKRGTSENPALPIASFLNDSEEPRVQEYRDKMRAHINFINTFGTKLATSWRAAHDRYHIPEQSSTVQNVQTGIHASGCKQYYEADRPLMRQVADEQIRAYDAKTARN</sequence>